<reference evidence="3" key="1">
    <citation type="submission" date="2022-11" db="UniProtKB">
        <authorList>
            <consortium name="WormBaseParasite"/>
        </authorList>
    </citation>
    <scope>IDENTIFICATION</scope>
</reference>
<evidence type="ECO:0000256" key="1">
    <source>
        <dbReference type="SAM" id="Phobius"/>
    </source>
</evidence>
<proteinExistence type="predicted"/>
<organism evidence="2 3">
    <name type="scientific">Acrobeloides nanus</name>
    <dbReference type="NCBI Taxonomy" id="290746"/>
    <lineage>
        <taxon>Eukaryota</taxon>
        <taxon>Metazoa</taxon>
        <taxon>Ecdysozoa</taxon>
        <taxon>Nematoda</taxon>
        <taxon>Chromadorea</taxon>
        <taxon>Rhabditida</taxon>
        <taxon>Tylenchina</taxon>
        <taxon>Cephalobomorpha</taxon>
        <taxon>Cephaloboidea</taxon>
        <taxon>Cephalobidae</taxon>
        <taxon>Acrobeloides</taxon>
    </lineage>
</organism>
<feature type="transmembrane region" description="Helical" evidence="1">
    <location>
        <begin position="129"/>
        <end position="148"/>
    </location>
</feature>
<evidence type="ECO:0000313" key="3">
    <source>
        <dbReference type="WBParaSite" id="ACRNAN_scaffold6530.g28027.t1"/>
    </source>
</evidence>
<feature type="transmembrane region" description="Helical" evidence="1">
    <location>
        <begin position="83"/>
        <end position="109"/>
    </location>
</feature>
<evidence type="ECO:0000313" key="2">
    <source>
        <dbReference type="Proteomes" id="UP000887540"/>
    </source>
</evidence>
<keyword evidence="1" id="KW-1133">Transmembrane helix</keyword>
<protein>
    <submittedName>
        <fullName evidence="3">DUF4190 domain-containing protein</fullName>
    </submittedName>
</protein>
<keyword evidence="2" id="KW-1185">Reference proteome</keyword>
<keyword evidence="1" id="KW-0472">Membrane</keyword>
<dbReference type="WBParaSite" id="ACRNAN_scaffold6530.g28027.t1">
    <property type="protein sequence ID" value="ACRNAN_scaffold6530.g28027.t1"/>
    <property type="gene ID" value="ACRNAN_scaffold6530.g28027"/>
</dbReference>
<keyword evidence="1" id="KW-0812">Transmembrane</keyword>
<accession>A0A914EAV6</accession>
<dbReference type="Proteomes" id="UP000887540">
    <property type="component" value="Unplaced"/>
</dbReference>
<sequence length="171" mass="18549">MKNDRSTSQEKKLSEEEYWVQELDDGTLVCETVNPKSSLALALPESRAVSHIGKLPESRVIISYPGGQINTAFTQDRCVSIGCILMGIIIAIGVAVALGLLAFGIYQLLVYIGQAFPEIGKGIGEGIRVIGEAIGAAIFIVIVGGCCYRRHVPPKGFKCPKLLYRLDNHEM</sequence>
<name>A0A914EAV6_9BILA</name>
<dbReference type="AlphaFoldDB" id="A0A914EAV6"/>